<dbReference type="Proteomes" id="UP000886824">
    <property type="component" value="Unassembled WGS sequence"/>
</dbReference>
<gene>
    <name evidence="5" type="ORF">H9826_02880</name>
</gene>
<keyword evidence="2" id="KW-0547">Nucleotide-binding</keyword>
<evidence type="ECO:0000313" key="5">
    <source>
        <dbReference type="EMBL" id="HIY72910.1"/>
    </source>
</evidence>
<keyword evidence="1" id="KW-0813">Transport</keyword>
<dbReference type="SUPFAM" id="SSF52540">
    <property type="entry name" value="P-loop containing nucleoside triphosphate hydrolases"/>
    <property type="match status" value="1"/>
</dbReference>
<dbReference type="Pfam" id="PF00005">
    <property type="entry name" value="ABC_tran"/>
    <property type="match status" value="1"/>
</dbReference>
<dbReference type="GO" id="GO:0016887">
    <property type="term" value="F:ATP hydrolysis activity"/>
    <property type="evidence" value="ECO:0007669"/>
    <property type="project" value="InterPro"/>
</dbReference>
<evidence type="ECO:0000256" key="3">
    <source>
        <dbReference type="ARBA" id="ARBA00022840"/>
    </source>
</evidence>
<evidence type="ECO:0000259" key="4">
    <source>
        <dbReference type="PROSITE" id="PS50893"/>
    </source>
</evidence>
<dbReference type="InterPro" id="IPR003439">
    <property type="entry name" value="ABC_transporter-like_ATP-bd"/>
</dbReference>
<dbReference type="Gene3D" id="3.40.50.300">
    <property type="entry name" value="P-loop containing nucleotide triphosphate hydrolases"/>
    <property type="match status" value="1"/>
</dbReference>
<reference evidence="5" key="2">
    <citation type="submission" date="2021-04" db="EMBL/GenBank/DDBJ databases">
        <authorList>
            <person name="Gilroy R."/>
        </authorList>
    </citation>
    <scope>NUCLEOTIDE SEQUENCE</scope>
    <source>
        <strain evidence="5">CHK33-7979</strain>
    </source>
</reference>
<dbReference type="InterPro" id="IPR017871">
    <property type="entry name" value="ABC_transporter-like_CS"/>
</dbReference>
<protein>
    <submittedName>
        <fullName evidence="5">ATP-binding cassette domain-containing protein</fullName>
    </submittedName>
</protein>
<evidence type="ECO:0000313" key="6">
    <source>
        <dbReference type="Proteomes" id="UP000886824"/>
    </source>
</evidence>
<dbReference type="GO" id="GO:0055085">
    <property type="term" value="P:transmembrane transport"/>
    <property type="evidence" value="ECO:0007669"/>
    <property type="project" value="UniProtKB-ARBA"/>
</dbReference>
<dbReference type="SMART" id="SM00382">
    <property type="entry name" value="AAA"/>
    <property type="match status" value="1"/>
</dbReference>
<dbReference type="PROSITE" id="PS00211">
    <property type="entry name" value="ABC_TRANSPORTER_1"/>
    <property type="match status" value="1"/>
</dbReference>
<dbReference type="AlphaFoldDB" id="A0A9D1Z458"/>
<sequence length="199" mass="21909">MTLEAKNLTFRYHPKGPKVIDGVDLTLQSGEHLGLTGPSGRGKTTLCRLLAGYDQPDAGAVLLDGKPLSSYRGYCPVQMVWQHPEMVVDPLRTLGATLAEGWAVEERVLAGLHIEPGWLTRYPSELSGGELQRFCVARALGPATRFLLCDELSAMLDLITQAQIWSFLLEEAERRNLGLLIVSHSAPLMERLCTRTQAL</sequence>
<dbReference type="PANTHER" id="PTHR43776:SF5">
    <property type="entry name" value="ATPASE COMPONENT OF ABC-TYPE TRANSPORT SYSTEM"/>
    <property type="match status" value="1"/>
</dbReference>
<dbReference type="PROSITE" id="PS50893">
    <property type="entry name" value="ABC_TRANSPORTER_2"/>
    <property type="match status" value="1"/>
</dbReference>
<keyword evidence="3 5" id="KW-0067">ATP-binding</keyword>
<proteinExistence type="predicted"/>
<dbReference type="PANTHER" id="PTHR43776">
    <property type="entry name" value="TRANSPORT ATP-BINDING PROTEIN"/>
    <property type="match status" value="1"/>
</dbReference>
<evidence type="ECO:0000256" key="1">
    <source>
        <dbReference type="ARBA" id="ARBA00022448"/>
    </source>
</evidence>
<comment type="caution">
    <text evidence="5">The sequence shown here is derived from an EMBL/GenBank/DDBJ whole genome shotgun (WGS) entry which is preliminary data.</text>
</comment>
<dbReference type="EMBL" id="DXCX01000030">
    <property type="protein sequence ID" value="HIY72910.1"/>
    <property type="molecule type" value="Genomic_DNA"/>
</dbReference>
<reference evidence="5" key="1">
    <citation type="journal article" date="2021" name="PeerJ">
        <title>Extensive microbial diversity within the chicken gut microbiome revealed by metagenomics and culture.</title>
        <authorList>
            <person name="Gilroy R."/>
            <person name="Ravi A."/>
            <person name="Getino M."/>
            <person name="Pursley I."/>
            <person name="Horton D.L."/>
            <person name="Alikhan N.F."/>
            <person name="Baker D."/>
            <person name="Gharbi K."/>
            <person name="Hall N."/>
            <person name="Watson M."/>
            <person name="Adriaenssens E.M."/>
            <person name="Foster-Nyarko E."/>
            <person name="Jarju S."/>
            <person name="Secka A."/>
            <person name="Antonio M."/>
            <person name="Oren A."/>
            <person name="Chaudhuri R.R."/>
            <person name="La Ragione R."/>
            <person name="Hildebrand F."/>
            <person name="Pallen M.J."/>
        </authorList>
    </citation>
    <scope>NUCLEOTIDE SEQUENCE</scope>
    <source>
        <strain evidence="5">CHK33-7979</strain>
    </source>
</reference>
<organism evidence="5 6">
    <name type="scientific">Candidatus Intestinimonas merdavium</name>
    <dbReference type="NCBI Taxonomy" id="2838622"/>
    <lineage>
        <taxon>Bacteria</taxon>
        <taxon>Bacillati</taxon>
        <taxon>Bacillota</taxon>
        <taxon>Clostridia</taxon>
        <taxon>Eubacteriales</taxon>
        <taxon>Intestinimonas</taxon>
    </lineage>
</organism>
<feature type="domain" description="ABC transporter" evidence="4">
    <location>
        <begin position="3"/>
        <end position="192"/>
    </location>
</feature>
<dbReference type="GO" id="GO:0005524">
    <property type="term" value="F:ATP binding"/>
    <property type="evidence" value="ECO:0007669"/>
    <property type="project" value="UniProtKB-KW"/>
</dbReference>
<dbReference type="InterPro" id="IPR027417">
    <property type="entry name" value="P-loop_NTPase"/>
</dbReference>
<evidence type="ECO:0000256" key="2">
    <source>
        <dbReference type="ARBA" id="ARBA00022741"/>
    </source>
</evidence>
<accession>A0A9D1Z458</accession>
<dbReference type="InterPro" id="IPR003593">
    <property type="entry name" value="AAA+_ATPase"/>
</dbReference>
<name>A0A9D1Z458_9FIRM</name>
<dbReference type="InterPro" id="IPR050319">
    <property type="entry name" value="ABC_transp_ATP-bind"/>
</dbReference>